<dbReference type="HOGENOM" id="CLU_3252873_0_0_6"/>
<dbReference type="Proteomes" id="UP000001734">
    <property type="component" value="Chromosome"/>
</dbReference>
<name>B5XRM9_KLEV3</name>
<reference evidence="1 2" key="1">
    <citation type="journal article" date="2008" name="PLoS Genet.">
        <title>Complete genome sequence of the N2-fixing broad host range endophyte Klebsiella pneumoniae 342 and virulence predictions verified in mice.</title>
        <authorList>
            <person name="Fouts D.E."/>
            <person name="Tyler H.L."/>
            <person name="DeBoy R.T."/>
            <person name="Daugherty S."/>
            <person name="Ren Q."/>
            <person name="Badger J.H."/>
            <person name="Durkin A.S."/>
            <person name="Huot H."/>
            <person name="Shrivastava S."/>
            <person name="Kothari S."/>
            <person name="Dodson R.J."/>
            <person name="Mohamoud Y."/>
            <person name="Khouri H."/>
            <person name="Roesch L.F."/>
            <person name="Krogfelt K.A."/>
            <person name="Struve C."/>
            <person name="Triplett E.W."/>
            <person name="Methe B.A."/>
        </authorList>
    </citation>
    <scope>NUCLEOTIDE SEQUENCE [LARGE SCALE GENOMIC DNA]</scope>
    <source>
        <strain evidence="1 2">342</strain>
    </source>
</reference>
<proteinExistence type="predicted"/>
<dbReference type="AlphaFoldDB" id="B5XRM9"/>
<organism evidence="1 2">
    <name type="scientific">Klebsiella variicola (strain 342)</name>
    <name type="common">Klebsiella pneumoniae</name>
    <dbReference type="NCBI Taxonomy" id="507522"/>
    <lineage>
        <taxon>Bacteria</taxon>
        <taxon>Pseudomonadati</taxon>
        <taxon>Pseudomonadota</taxon>
        <taxon>Gammaproteobacteria</taxon>
        <taxon>Enterobacterales</taxon>
        <taxon>Enterobacteriaceae</taxon>
        <taxon>Klebsiella/Raoultella group</taxon>
        <taxon>Klebsiella</taxon>
        <taxon>Klebsiella pneumoniae complex</taxon>
    </lineage>
</organism>
<dbReference type="EMBL" id="CP000964">
    <property type="protein sequence ID" value="ACI07163.1"/>
    <property type="molecule type" value="Genomic_DNA"/>
</dbReference>
<gene>
    <name evidence="1" type="ordered locus">KPK_3027</name>
</gene>
<dbReference type="KEGG" id="kpe:KPK_3027"/>
<sequence>MPLLSCQLFIVAVSFCGMILFIGKTTSPNNMFGLFLWLQDGK</sequence>
<dbReference type="BioCyc" id="KPNE507522:GI0B-3014-MONOMER"/>
<evidence type="ECO:0000313" key="1">
    <source>
        <dbReference type="EMBL" id="ACI07163.1"/>
    </source>
</evidence>
<evidence type="ECO:0000313" key="2">
    <source>
        <dbReference type="Proteomes" id="UP000001734"/>
    </source>
</evidence>
<accession>B5XRM9</accession>
<protein>
    <submittedName>
        <fullName evidence="1">Uncharacterized protein</fullName>
    </submittedName>
</protein>